<feature type="compositionally biased region" description="Basic and acidic residues" evidence="1">
    <location>
        <begin position="626"/>
        <end position="635"/>
    </location>
</feature>
<dbReference type="SUPFAM" id="SSF48371">
    <property type="entry name" value="ARM repeat"/>
    <property type="match status" value="2"/>
</dbReference>
<feature type="compositionally biased region" description="Basic and acidic residues" evidence="1">
    <location>
        <begin position="1008"/>
        <end position="1022"/>
    </location>
</feature>
<evidence type="ECO:0000313" key="6">
    <source>
        <dbReference type="Proteomes" id="UP001164746"/>
    </source>
</evidence>
<name>A0ABY7EHF4_MYAAR</name>
<evidence type="ECO:0000256" key="1">
    <source>
        <dbReference type="SAM" id="MobiDB-lite"/>
    </source>
</evidence>
<dbReference type="InterPro" id="IPR011430">
    <property type="entry name" value="UTP20_N"/>
</dbReference>
<feature type="region of interest" description="Disordered" evidence="1">
    <location>
        <begin position="626"/>
        <end position="651"/>
    </location>
</feature>
<dbReference type="PANTHER" id="PTHR17695:SF11">
    <property type="entry name" value="SMALL SUBUNIT PROCESSOME COMPONENT 20 HOMOLOG"/>
    <property type="match status" value="1"/>
</dbReference>
<feature type="domain" description="U3 small nucleolar RNA-associated protein 20 C-terminal" evidence="4">
    <location>
        <begin position="2285"/>
        <end position="2440"/>
    </location>
</feature>
<organism evidence="5 6">
    <name type="scientific">Mya arenaria</name>
    <name type="common">Soft-shell clam</name>
    <dbReference type="NCBI Taxonomy" id="6604"/>
    <lineage>
        <taxon>Eukaryota</taxon>
        <taxon>Metazoa</taxon>
        <taxon>Spiralia</taxon>
        <taxon>Lophotrochozoa</taxon>
        <taxon>Mollusca</taxon>
        <taxon>Bivalvia</taxon>
        <taxon>Autobranchia</taxon>
        <taxon>Heteroconchia</taxon>
        <taxon>Euheterodonta</taxon>
        <taxon>Imparidentia</taxon>
        <taxon>Neoheterodontei</taxon>
        <taxon>Myida</taxon>
        <taxon>Myoidea</taxon>
        <taxon>Myidae</taxon>
        <taxon>Mya</taxon>
    </lineage>
</organism>
<feature type="compositionally biased region" description="Acidic residues" evidence="1">
    <location>
        <begin position="923"/>
        <end position="945"/>
    </location>
</feature>
<feature type="domain" description="U3 small nucleolar RNA-associated protein 20" evidence="3">
    <location>
        <begin position="1775"/>
        <end position="1917"/>
    </location>
</feature>
<evidence type="ECO:0000259" key="3">
    <source>
        <dbReference type="Pfam" id="PF20416"/>
    </source>
</evidence>
<feature type="region of interest" description="Disordered" evidence="1">
    <location>
        <begin position="1968"/>
        <end position="2003"/>
    </location>
</feature>
<evidence type="ECO:0000313" key="5">
    <source>
        <dbReference type="EMBL" id="WAR09427.1"/>
    </source>
</evidence>
<feature type="domain" description="U3 small nucleolar RNA-associated protein 20 N-terminal" evidence="2">
    <location>
        <begin position="1435"/>
        <end position="1555"/>
    </location>
</feature>
<feature type="region of interest" description="Disordered" evidence="1">
    <location>
        <begin position="1669"/>
        <end position="1705"/>
    </location>
</feature>
<dbReference type="Pfam" id="PF20416">
    <property type="entry name" value="UTP20"/>
    <property type="match status" value="1"/>
</dbReference>
<accession>A0ABY7EHF4</accession>
<dbReference type="Pfam" id="PF07539">
    <property type="entry name" value="UTP20_N"/>
    <property type="match status" value="2"/>
</dbReference>
<proteinExistence type="predicted"/>
<feature type="domain" description="U3 small nucleolar RNA-associated protein 20 C-terminal" evidence="4">
    <location>
        <begin position="2488"/>
        <end position="2606"/>
    </location>
</feature>
<feature type="compositionally biased region" description="Basic and acidic residues" evidence="1">
    <location>
        <begin position="1674"/>
        <end position="1685"/>
    </location>
</feature>
<feature type="compositionally biased region" description="Basic and acidic residues" evidence="1">
    <location>
        <begin position="979"/>
        <end position="988"/>
    </location>
</feature>
<dbReference type="InterPro" id="IPR011989">
    <property type="entry name" value="ARM-like"/>
</dbReference>
<keyword evidence="6" id="KW-1185">Reference proteome</keyword>
<dbReference type="Pfam" id="PF23099">
    <property type="entry name" value="UTP20_C"/>
    <property type="match status" value="2"/>
</dbReference>
<feature type="compositionally biased region" description="Polar residues" evidence="1">
    <location>
        <begin position="636"/>
        <end position="650"/>
    </location>
</feature>
<feature type="compositionally biased region" description="Basic and acidic residues" evidence="1">
    <location>
        <begin position="1968"/>
        <end position="1979"/>
    </location>
</feature>
<dbReference type="PANTHER" id="PTHR17695">
    <property type="entry name" value="SMALL SUBUNIT PROCESSOME COMPONENT 20 HOMOLOG"/>
    <property type="match status" value="1"/>
</dbReference>
<feature type="compositionally biased region" description="Polar residues" evidence="1">
    <location>
        <begin position="813"/>
        <end position="827"/>
    </location>
</feature>
<feature type="compositionally biased region" description="Basic and acidic residues" evidence="1">
    <location>
        <begin position="860"/>
        <end position="872"/>
    </location>
</feature>
<dbReference type="Proteomes" id="UP001164746">
    <property type="component" value="Chromosome 6"/>
</dbReference>
<evidence type="ECO:0000259" key="2">
    <source>
        <dbReference type="Pfam" id="PF07539"/>
    </source>
</evidence>
<feature type="region of interest" description="Disordered" evidence="1">
    <location>
        <begin position="802"/>
        <end position="1026"/>
    </location>
</feature>
<evidence type="ECO:0000259" key="4">
    <source>
        <dbReference type="Pfam" id="PF23099"/>
    </source>
</evidence>
<dbReference type="InterPro" id="IPR052575">
    <property type="entry name" value="SSU_processome_comp_20"/>
</dbReference>
<feature type="region of interest" description="Disordered" evidence="1">
    <location>
        <begin position="716"/>
        <end position="771"/>
    </location>
</feature>
<dbReference type="EMBL" id="CP111017">
    <property type="protein sequence ID" value="WAR09427.1"/>
    <property type="molecule type" value="Genomic_DNA"/>
</dbReference>
<gene>
    <name evidence="5" type="ORF">MAR_019385</name>
</gene>
<feature type="compositionally biased region" description="Basic and acidic residues" evidence="1">
    <location>
        <begin position="725"/>
        <end position="743"/>
    </location>
</feature>
<feature type="domain" description="U3 small nucleolar RNA-associated protein 20 N-terminal" evidence="2">
    <location>
        <begin position="1027"/>
        <end position="1429"/>
    </location>
</feature>
<dbReference type="InterPro" id="IPR057525">
    <property type="entry name" value="UTP20_C"/>
</dbReference>
<feature type="compositionally biased region" description="Polar residues" evidence="1">
    <location>
        <begin position="888"/>
        <end position="907"/>
    </location>
</feature>
<protein>
    <submittedName>
        <fullName evidence="5">UTP20-like protein</fullName>
    </submittedName>
</protein>
<dbReference type="Gene3D" id="1.25.10.10">
    <property type="entry name" value="Leucine-rich Repeat Variant"/>
    <property type="match status" value="3"/>
</dbReference>
<dbReference type="InterPro" id="IPR046523">
    <property type="entry name" value="UTP20_dom"/>
</dbReference>
<dbReference type="InterPro" id="IPR016024">
    <property type="entry name" value="ARM-type_fold"/>
</dbReference>
<reference evidence="5" key="1">
    <citation type="submission" date="2022-11" db="EMBL/GenBank/DDBJ databases">
        <title>Centuries of genome instability and evolution in soft-shell clam transmissible cancer (bioRxiv).</title>
        <authorList>
            <person name="Hart S.F.M."/>
            <person name="Yonemitsu M.A."/>
            <person name="Giersch R.M."/>
            <person name="Beal B.F."/>
            <person name="Arriagada G."/>
            <person name="Davis B.W."/>
            <person name="Ostrander E.A."/>
            <person name="Goff S.P."/>
            <person name="Metzger M.J."/>
        </authorList>
    </citation>
    <scope>NUCLEOTIDE SEQUENCE</scope>
    <source>
        <strain evidence="5">MELC-2E11</strain>
        <tissue evidence="5">Siphon/mantle</tissue>
    </source>
</reference>
<sequence>MGKSGRHKTENTFRFQTFSERIKNINIDVIHQIRHHDDTPEETETYFGLALQKQSELNCTEYFVNFQREISQQVKTFNQLVHHEEELVSALKKHLLVPNSMAIPALLHLLVQLARDLQSDFYRHFHELFEILVQVLGSYSRDVEVLEATFSCLSYLFNYFSSLLSQQYKEYVRNFAAESFAFLMRKSKQPSELFDFMFKSLEKEPDTCEGVGRLMFEMMKGVKEQFHSSTTKAEIASVETHWQSMKKGNKTMVSETLERLLRLLNTLIKFRAGKLLSKPNNIAKNGFPVSTGQVILTLISDLLTTVHSRLHLEVTAKLMPAVFKTGYPAEVIYTFTRTLFNLPLFERDVLPNLLKYTKANMDSPTPQMEESTLTFITDLLIWKCPLLKHGGDLLSLDTYMLDFTSSPADSGVPAYISSILQHASDWESIPSCKLEQSKLWAALICLPHVRPIDKDQAVLHVSTLLKTLMDFMSSETGPSPEESWPLIGCQALVSMVMLLGNSKVRHLSLRILASFNLQLPPSEVESTVGVFEICLSAETTPLSVQEYREKQRHLQRLEFSIVQNSIPAGPFAQVPLRYLLGNLFVNFKLLWEPIRLLISSHAQNMEREAFWEVVGSHLEMAAEKCEHQLSDRDSPRATNDSDTENPSPTEGITALMSQSLASLSLEESAPPNYTNFRDQLWQTLNMFSEKCAAKTRLLTPLLFRFLNSAPSQNVLRKDKHTAKHNLSDRELDSEERMDVQEGKSRKRTRTAKNGNEGNKKPRTQKVSENVDTNLDVEKVIHTRIRTRSQCDSSTDINNELVNITNEDNESESARTNASDSPEKQSVVTHRVRTRSMTSVDGNSEMEDYSTPRKSSNRSRTRGDTSNNEKDTPTEGSTSKRVHRVGNRHMTSQSESEMETDSSPSMRNLRSKRMTTKSSNATDPEGDTSDSGLDEDTDMSDAEVTTEENVKNPKSKRLSAIKEYEDVNDSVSSNSVEGVTDEKNNKLETVKTNTESPKKSGVTQGLGKNAREGEGKGEVTESKKRGKAATSSLVVQLQLFSKFKDPHSVYREPELRKLYFDLLIHKNADVQKTAFKENFERLLDDKTFKNEIVLFSISQENSVVSPEHRPDLLPVLMRILYGKMHVKTGKGTSGKQHSHVRQSIILGFLNGCQHEELEVFIDLMVRHIQANTDLTSVLPVKKMQGALGSIEMIFKKLGHLMDVFLPSVIQMIVGMATMCGVLLGNRDNIVPHVINPLKSIRQNALYRLMQLFKNYDKYPWRPVEVDAVFESAVWPQLANLSFEGVYHPTPLLKLLHCWTNNPRYFPLLAKHHKDNPELSPLPHVIKLLLNPDCGVPVCIKIMEMVDNLLREYDPEQEIRFIETTDITQLPSIEGPDASLGVSLLQPHVSNILVYIQRYVTEFFATLSQYVENETQSVTLVGLLLPFLNPSLSRNEVVCRGDEELERLAAIVEQLNSWDETRTEEPDYTRRLEGYRAAMGIVKAMMTMEIRVCLTLLTNCCYFISTVDDMSLRDSSTLCVVTIISQFTQTGVDEKAYNTIIMTGLMPEMRGGLRHKSQVYKRSRALRRLIKYVDTNTVKNETINNIFLPLVSSFLTDDLYKKHTTVQDAAVDAIGVICRVLPWKLYATQLKFYLKLLPKCFSRQKLLVRVIVSIMDNFHFDLSQSTLDVKNTPVPKVERPPPEEKKNTTVAATGEEKDPNNLDSDEDDVEVAPEINEAVEEEVAGKSIQGKLLCTPKLATTIHEVILKQVVAQLHKILIQKNKNDEEHKVNKTKVPEDEEILRVPIALAMVKLLQNLPKGAVERYLPGILLKVCNFLKSRSPDVRNSARETLVKIQSTLGPRFFPFILSELRSSLRRGYQRHVLCYTVFMLLKHMEESVRPGDIDVCLNSLQQVSNEEIFGEVSDEKDIDGIKSKILETSYSHRSARKVGEVLRKVTIGLLDNKNITTETLLVFIHGLTSDTLPQLNEKKKATVKKEEKPGQRPPSCLLLQSAAPRGGAKPRTNKKTNKHVLVEFGLHLLGQLLRKQRVVAMETSHLQMLDPLVPMMADCLHSKYIMVKDVAGGMFVLLRNYATAGAAKGDNKELITMLFKAVTVLVREVKTYTLETGQLQVLLTFCDEDIHDHTRQSTAFSLLKAILSRKLDVPELHELIKKVREMSISAESPHVQRECRQAVLQYMLDYPLGKQLDHHLQFYVAQLSYEVETGRESTLEMLAAFFSAFPQKLLSDYSGLFFLPLAASLVNDESAKCRRLIALAIKSLLGKLDHNARSNLFSHALKWFMDSKLKLRILAAQLCGLFVEVEGGQFESRLTTLLPMLDQHLEPGKYTQHESAATEHDQDLMIYQVLNTLLKTLRECGQVLNMHKHMDSLNNIWACQLYGILFAAWQPEQLVAMEIQEPKHYLARGTKKKLKSLAIDFVTQLQSEYLTEELASQIIKNLVFIARCANLFDLQPVTTVTSEGQSAIPSEEGAVAGGDRAGVNSGRDFSVLWLRTHVFKWLAAVSMELGSAMDVAVLRTMIPPLQREINDTSNIQDAALKSLANEVVELLKKTVGVETFTEVYANTQRVRAGRRDQRKSNKAIQAVANPEIAAKRKLKKNLAKIAAKKRKVEHLKPSKKTNKRKYKTFAITE</sequence>